<dbReference type="Proteomes" id="UP000045706">
    <property type="component" value="Unassembled WGS sequence"/>
</dbReference>
<feature type="compositionally biased region" description="Acidic residues" evidence="1">
    <location>
        <begin position="85"/>
        <end position="100"/>
    </location>
</feature>
<evidence type="ECO:0000313" key="4">
    <source>
        <dbReference type="Proteomes" id="UP000044602"/>
    </source>
</evidence>
<evidence type="ECO:0000313" key="3">
    <source>
        <dbReference type="EMBL" id="CRK24713.1"/>
    </source>
</evidence>
<evidence type="ECO:0000313" key="5">
    <source>
        <dbReference type="Proteomes" id="UP000045706"/>
    </source>
</evidence>
<organism evidence="2 5">
    <name type="scientific">Verticillium longisporum</name>
    <name type="common">Verticillium dahliae var. longisporum</name>
    <dbReference type="NCBI Taxonomy" id="100787"/>
    <lineage>
        <taxon>Eukaryota</taxon>
        <taxon>Fungi</taxon>
        <taxon>Dikarya</taxon>
        <taxon>Ascomycota</taxon>
        <taxon>Pezizomycotina</taxon>
        <taxon>Sordariomycetes</taxon>
        <taxon>Hypocreomycetidae</taxon>
        <taxon>Glomerellales</taxon>
        <taxon>Plectosphaerellaceae</taxon>
        <taxon>Verticillium</taxon>
    </lineage>
</organism>
<name>A0A0G4KZL4_VERLO</name>
<dbReference type="Proteomes" id="UP000044602">
    <property type="component" value="Unassembled WGS sequence"/>
</dbReference>
<dbReference type="EMBL" id="CVQI01005446">
    <property type="protein sequence ID" value="CRK14825.1"/>
    <property type="molecule type" value="Genomic_DNA"/>
</dbReference>
<proteinExistence type="predicted"/>
<keyword evidence="4" id="KW-1185">Reference proteome</keyword>
<gene>
    <name evidence="3" type="ORF">BN1708_003854</name>
    <name evidence="2" type="ORF">BN1723_010481</name>
</gene>
<feature type="region of interest" description="Disordered" evidence="1">
    <location>
        <begin position="1"/>
        <end position="169"/>
    </location>
</feature>
<feature type="compositionally biased region" description="Low complexity" evidence="1">
    <location>
        <begin position="101"/>
        <end position="116"/>
    </location>
</feature>
<sequence>MDPAIPSDSDVVPPLRSDEPPSSESEDALMMQAMGFAAFGGDGSHPSKRRRYNPRTDNAVVGVPDFDAPTGANATAFAERQQDGLNEDEIDLDEDDDEGAPLDLGDAPALAGAQAQIEEMLAQEGGGHATLPSRPNPAWGLQGGRGGRGQGRRGGHQQQEDRGEPAKPWWDGYYDAWSNENPWKALEEKAGFASKGTWIARGVKNATV</sequence>
<feature type="non-terminal residue" evidence="2">
    <location>
        <position position="208"/>
    </location>
</feature>
<evidence type="ECO:0000313" key="2">
    <source>
        <dbReference type="EMBL" id="CRK14825.1"/>
    </source>
</evidence>
<dbReference type="AlphaFoldDB" id="A0A0G4KZL4"/>
<accession>A0A0G4KZL4</accession>
<evidence type="ECO:0000256" key="1">
    <source>
        <dbReference type="SAM" id="MobiDB-lite"/>
    </source>
</evidence>
<reference evidence="4 5" key="1">
    <citation type="submission" date="2015-05" db="EMBL/GenBank/DDBJ databases">
        <authorList>
            <person name="Fogelqvist Johan"/>
        </authorList>
    </citation>
    <scope>NUCLEOTIDE SEQUENCE [LARGE SCALE GENOMIC DNA]</scope>
    <source>
        <strain evidence="3">VL1</strain>
        <strain evidence="2">VL2</strain>
    </source>
</reference>
<protein>
    <submittedName>
        <fullName evidence="2">Uncharacterized protein</fullName>
    </submittedName>
</protein>
<dbReference type="EMBL" id="CVQH01017779">
    <property type="protein sequence ID" value="CRK24713.1"/>
    <property type="molecule type" value="Genomic_DNA"/>
</dbReference>